<evidence type="ECO:0000313" key="10">
    <source>
        <dbReference type="EMBL" id="OXU25174.1"/>
    </source>
</evidence>
<dbReference type="EMBL" id="NNAY01001090">
    <property type="protein sequence ID" value="OXU25174.1"/>
    <property type="molecule type" value="Genomic_DNA"/>
</dbReference>
<keyword evidence="6" id="KW-0496">Mitochondrion</keyword>
<dbReference type="InterPro" id="IPR036282">
    <property type="entry name" value="Glutathione-S-Trfase_C_sf"/>
</dbReference>
<feature type="domain" description="Mitochondrial outer membrane transport complex Sam37/metaxin N-terminal" evidence="8">
    <location>
        <begin position="25"/>
        <end position="134"/>
    </location>
</feature>
<dbReference type="CDD" id="cd03078">
    <property type="entry name" value="GST_N_Metaxin1_like"/>
    <property type="match status" value="1"/>
</dbReference>
<evidence type="ECO:0000313" key="11">
    <source>
        <dbReference type="Proteomes" id="UP000215335"/>
    </source>
</evidence>
<dbReference type="Pfam" id="PF17171">
    <property type="entry name" value="GST_C_6"/>
    <property type="match status" value="1"/>
</dbReference>
<evidence type="ECO:0000256" key="2">
    <source>
        <dbReference type="ARBA" id="ARBA00009170"/>
    </source>
</evidence>
<evidence type="ECO:0000259" key="8">
    <source>
        <dbReference type="Pfam" id="PF10568"/>
    </source>
</evidence>
<organism evidence="10 11">
    <name type="scientific">Trichomalopsis sarcophagae</name>
    <dbReference type="NCBI Taxonomy" id="543379"/>
    <lineage>
        <taxon>Eukaryota</taxon>
        <taxon>Metazoa</taxon>
        <taxon>Ecdysozoa</taxon>
        <taxon>Arthropoda</taxon>
        <taxon>Hexapoda</taxon>
        <taxon>Insecta</taxon>
        <taxon>Pterygota</taxon>
        <taxon>Neoptera</taxon>
        <taxon>Endopterygota</taxon>
        <taxon>Hymenoptera</taxon>
        <taxon>Apocrita</taxon>
        <taxon>Proctotrupomorpha</taxon>
        <taxon>Chalcidoidea</taxon>
        <taxon>Pteromalidae</taxon>
        <taxon>Pteromalinae</taxon>
        <taxon>Trichomalopsis</taxon>
    </lineage>
</organism>
<protein>
    <recommendedName>
        <fullName evidence="12">Metaxin-1</fullName>
    </recommendedName>
</protein>
<dbReference type="Gene3D" id="1.20.1050.10">
    <property type="match status" value="1"/>
</dbReference>
<keyword evidence="11" id="KW-1185">Reference proteome</keyword>
<keyword evidence="5" id="KW-0653">Protein transport</keyword>
<dbReference type="InterPro" id="IPR033468">
    <property type="entry name" value="Metaxin_GST"/>
</dbReference>
<comment type="subcellular location">
    <subcellularLocation>
        <location evidence="1">Mitochondrion outer membrane</location>
    </subcellularLocation>
</comment>
<dbReference type="SUPFAM" id="SSF47616">
    <property type="entry name" value="GST C-terminal domain-like"/>
    <property type="match status" value="1"/>
</dbReference>
<evidence type="ECO:0000256" key="5">
    <source>
        <dbReference type="ARBA" id="ARBA00022927"/>
    </source>
</evidence>
<keyword evidence="3" id="KW-0813">Transport</keyword>
<dbReference type="InterPro" id="IPR019564">
    <property type="entry name" value="Sam37/metaxin_N"/>
</dbReference>
<dbReference type="PANTHER" id="PTHR12289:SF41">
    <property type="entry name" value="FAILED AXON CONNECTIONS-RELATED"/>
    <property type="match status" value="1"/>
</dbReference>
<evidence type="ECO:0008006" key="12">
    <source>
        <dbReference type="Google" id="ProtNLM"/>
    </source>
</evidence>
<dbReference type="InterPro" id="IPR050931">
    <property type="entry name" value="Mito_Protein_Transport_Metaxin"/>
</dbReference>
<feature type="domain" description="Metaxin glutathione S-transferase" evidence="9">
    <location>
        <begin position="162"/>
        <end position="225"/>
    </location>
</feature>
<evidence type="ECO:0000256" key="1">
    <source>
        <dbReference type="ARBA" id="ARBA00004294"/>
    </source>
</evidence>
<keyword evidence="7" id="KW-0472">Membrane</keyword>
<dbReference type="STRING" id="543379.A0A232F340"/>
<dbReference type="OrthoDB" id="5835136at2759"/>
<reference evidence="10 11" key="1">
    <citation type="journal article" date="2017" name="Curr. Biol.">
        <title>The Evolution of Venom by Co-option of Single-Copy Genes.</title>
        <authorList>
            <person name="Martinson E.O."/>
            <person name="Mrinalini"/>
            <person name="Kelkar Y.D."/>
            <person name="Chang C.H."/>
            <person name="Werren J.H."/>
        </authorList>
    </citation>
    <scope>NUCLEOTIDE SEQUENCE [LARGE SCALE GENOMIC DNA]</scope>
    <source>
        <strain evidence="10 11">Alberta</strain>
        <tissue evidence="10">Whole body</tissue>
    </source>
</reference>
<dbReference type="CDD" id="cd03212">
    <property type="entry name" value="GST_C_Metaxin1_3"/>
    <property type="match status" value="1"/>
</dbReference>
<dbReference type="Proteomes" id="UP000215335">
    <property type="component" value="Unassembled WGS sequence"/>
</dbReference>
<keyword evidence="4" id="KW-1000">Mitochondrion outer membrane</keyword>
<comment type="caution">
    <text evidence="10">The sequence shown here is derived from an EMBL/GenBank/DDBJ whole genome shotgun (WGS) entry which is preliminary data.</text>
</comment>
<name>A0A232F340_9HYME</name>
<accession>A0A232F340</accession>
<evidence type="ECO:0000256" key="6">
    <source>
        <dbReference type="ARBA" id="ARBA00023128"/>
    </source>
</evidence>
<dbReference type="GO" id="GO:0001401">
    <property type="term" value="C:SAM complex"/>
    <property type="evidence" value="ECO:0007669"/>
    <property type="project" value="InterPro"/>
</dbReference>
<evidence type="ECO:0000256" key="7">
    <source>
        <dbReference type="ARBA" id="ARBA00023136"/>
    </source>
</evidence>
<dbReference type="Pfam" id="PF10568">
    <property type="entry name" value="Tom37"/>
    <property type="match status" value="1"/>
</dbReference>
<dbReference type="AlphaFoldDB" id="A0A232F340"/>
<gene>
    <name evidence="10" type="ORF">TSAR_005631</name>
</gene>
<dbReference type="GO" id="GO:0015031">
    <property type="term" value="P:protein transport"/>
    <property type="evidence" value="ECO:0007669"/>
    <property type="project" value="UniProtKB-KW"/>
</dbReference>
<evidence type="ECO:0000256" key="4">
    <source>
        <dbReference type="ARBA" id="ARBA00022787"/>
    </source>
</evidence>
<evidence type="ECO:0000259" key="9">
    <source>
        <dbReference type="Pfam" id="PF17171"/>
    </source>
</evidence>
<evidence type="ECO:0000256" key="3">
    <source>
        <dbReference type="ARBA" id="ARBA00022448"/>
    </source>
</evidence>
<dbReference type="PANTHER" id="PTHR12289">
    <property type="entry name" value="METAXIN RELATED"/>
    <property type="match status" value="1"/>
</dbReference>
<dbReference type="GO" id="GO:0007005">
    <property type="term" value="P:mitochondrion organization"/>
    <property type="evidence" value="ECO:0007669"/>
    <property type="project" value="TreeGrafter"/>
</dbReference>
<proteinExistence type="inferred from homology"/>
<sequence length="343" mass="39569">MNLNDTFQVDVWKGDWGLPSVDVDCLKILTYAKFSNIPLSIKATNNPFGSPNGQLPVLRYKNNSFCTVDKILEVFREHKYTPDNGITRSQNADVAAFNTMLDEWVDQPNLNQVIRPWYCKALPFPFNFYYPGKYEKQAKGMLEALHPTKEDKAAESSIYSKAQKCLTTLSTRLGESDYFFGSVPTTFDALVFSYLAPLLKVPLPSCSLQNHLKACENLVKFVTRILQKYFEYDYQEYEKSKTKEQEEKKKANSDSEFPNKRRNQILAGIFAAVAMLGYALSTGIVQVIMYLITSRKFLRLEKEDLKRKYQIDLPKDLMVQDSDYDLADSMNYVYEDEEEDDED</sequence>
<comment type="similarity">
    <text evidence="2">Belongs to the metaxin family.</text>
</comment>